<dbReference type="Proteomes" id="UP001209755">
    <property type="component" value="Unassembled WGS sequence"/>
</dbReference>
<proteinExistence type="predicted"/>
<dbReference type="EMBL" id="JAOQNS010000007">
    <property type="protein sequence ID" value="MCW2308315.1"/>
    <property type="molecule type" value="Genomic_DNA"/>
</dbReference>
<dbReference type="RefSeq" id="WP_264601939.1">
    <property type="nucleotide sequence ID" value="NZ_JAOQNS010000007.1"/>
</dbReference>
<keyword evidence="2" id="KW-0802">TPR repeat</keyword>
<evidence type="ECO:0000313" key="4">
    <source>
        <dbReference type="EMBL" id="MCW2308315.1"/>
    </source>
</evidence>
<dbReference type="InterPro" id="IPR011990">
    <property type="entry name" value="TPR-like_helical_dom_sf"/>
</dbReference>
<keyword evidence="1" id="KW-0808">Transferase</keyword>
<name>A0ABT3HD59_9HYPH</name>
<protein>
    <submittedName>
        <fullName evidence="4">Tetratricopeptide (TPR) repeat protein</fullName>
    </submittedName>
</protein>
<dbReference type="Gene3D" id="1.25.40.10">
    <property type="entry name" value="Tetratricopeptide repeat domain"/>
    <property type="match status" value="1"/>
</dbReference>
<keyword evidence="5" id="KW-1185">Reference proteome</keyword>
<dbReference type="InterPro" id="IPR019734">
    <property type="entry name" value="TPR_rpt"/>
</dbReference>
<evidence type="ECO:0000256" key="2">
    <source>
        <dbReference type="PROSITE-ProRule" id="PRU00339"/>
    </source>
</evidence>
<accession>A0ABT3HD59</accession>
<dbReference type="SMART" id="SM00028">
    <property type="entry name" value="TPR"/>
    <property type="match status" value="6"/>
</dbReference>
<organism evidence="4 5">
    <name type="scientific">Rhodobium gokarnense</name>
    <dbReference type="NCBI Taxonomy" id="364296"/>
    <lineage>
        <taxon>Bacteria</taxon>
        <taxon>Pseudomonadati</taxon>
        <taxon>Pseudomonadota</taxon>
        <taxon>Alphaproteobacteria</taxon>
        <taxon>Hyphomicrobiales</taxon>
        <taxon>Rhodobiaceae</taxon>
        <taxon>Rhodobium</taxon>
    </lineage>
</organism>
<evidence type="ECO:0000313" key="5">
    <source>
        <dbReference type="Proteomes" id="UP001209755"/>
    </source>
</evidence>
<feature type="repeat" description="TPR" evidence="2">
    <location>
        <begin position="67"/>
        <end position="100"/>
    </location>
</feature>
<feature type="repeat" description="TPR" evidence="2">
    <location>
        <begin position="169"/>
        <end position="202"/>
    </location>
</feature>
<dbReference type="InterPro" id="IPR026634">
    <property type="entry name" value="TPST-like"/>
</dbReference>
<comment type="caution">
    <text evidence="4">The sequence shown here is derived from an EMBL/GenBank/DDBJ whole genome shotgun (WGS) entry which is preliminary data.</text>
</comment>
<dbReference type="SUPFAM" id="SSF48452">
    <property type="entry name" value="TPR-like"/>
    <property type="match status" value="1"/>
</dbReference>
<reference evidence="5" key="1">
    <citation type="submission" date="2023-07" db="EMBL/GenBank/DDBJ databases">
        <title>Genome sequencing of Purple Non-Sulfur Bacteria from various extreme environments.</title>
        <authorList>
            <person name="Mayer M."/>
        </authorList>
    </citation>
    <scope>NUCLEOTIDE SEQUENCE [LARGE SCALE GENOMIC DNA]</scope>
    <source>
        <strain evidence="5">DSM 17935</strain>
    </source>
</reference>
<feature type="region of interest" description="Disordered" evidence="3">
    <location>
        <begin position="1"/>
        <end position="22"/>
    </location>
</feature>
<feature type="compositionally biased region" description="Basic and acidic residues" evidence="3">
    <location>
        <begin position="12"/>
        <end position="22"/>
    </location>
</feature>
<dbReference type="PROSITE" id="PS50005">
    <property type="entry name" value="TPR"/>
    <property type="match status" value="3"/>
</dbReference>
<dbReference type="SUPFAM" id="SSF52540">
    <property type="entry name" value="P-loop containing nucleoside triphosphate hydrolases"/>
    <property type="match status" value="1"/>
</dbReference>
<dbReference type="Pfam" id="PF13432">
    <property type="entry name" value="TPR_16"/>
    <property type="match status" value="1"/>
</dbReference>
<dbReference type="PANTHER" id="PTHR12788">
    <property type="entry name" value="PROTEIN-TYROSINE SULFOTRANSFERASE 2"/>
    <property type="match status" value="1"/>
</dbReference>
<dbReference type="Pfam" id="PF14559">
    <property type="entry name" value="TPR_19"/>
    <property type="match status" value="1"/>
</dbReference>
<feature type="compositionally biased region" description="Basic residues" evidence="3">
    <location>
        <begin position="1"/>
        <end position="11"/>
    </location>
</feature>
<dbReference type="Gene3D" id="3.40.50.300">
    <property type="entry name" value="P-loop containing nucleotide triphosphate hydrolases"/>
    <property type="match status" value="1"/>
</dbReference>
<evidence type="ECO:0000256" key="3">
    <source>
        <dbReference type="SAM" id="MobiDB-lite"/>
    </source>
</evidence>
<dbReference type="InterPro" id="IPR027417">
    <property type="entry name" value="P-loop_NTPase"/>
</dbReference>
<evidence type="ECO:0000256" key="1">
    <source>
        <dbReference type="ARBA" id="ARBA00022679"/>
    </source>
</evidence>
<dbReference type="Pfam" id="PF13469">
    <property type="entry name" value="Sulfotransfer_3"/>
    <property type="match status" value="1"/>
</dbReference>
<feature type="repeat" description="TPR" evidence="2">
    <location>
        <begin position="135"/>
        <end position="168"/>
    </location>
</feature>
<dbReference type="PANTHER" id="PTHR12788:SF10">
    <property type="entry name" value="PROTEIN-TYROSINE SULFOTRANSFERASE"/>
    <property type="match status" value="1"/>
</dbReference>
<gene>
    <name evidence="4" type="ORF">M2319_002657</name>
</gene>
<sequence>MAIPKKSRAQRRRDEKLAKTHKKADAKQIDALIKARLNAIQQLRRAGELTAALQACQQLHSAHPNCLDVTFALGTVHLDMEQFDQAHGLIKRAVDQAPERGGFWLGFGLCLLAMDQSEAARAAAKKAVERLPENLVALDLLGTTCRDCDDGDAALQVFERILSLSPSDAKAMYGKARTLLVLGRIEEAEAWFLKALEQAPDYFNCYQFLIQIKSDKLDVDSLKEVVENYLSNASFDEKNVSTAYYALGGVEDREKNFDKAFEYYILANESRSRRRPFDKDQFRRDIDDLIASFTGDVVASLSEVGCDSRTPVFVVGLPRSGTTLTEQILSSHSKVHGAGELRRIPIIVNAMNALELPGIAYPRDVERIVRSTLRNHGEQYLKIARKRAPEGAERVVDKMPSNILHLGLIGAMFPNATLIHCMRDPMDTAVSCFMQNFKETLSFTTDLGALGLYYRETMRLMEHWKAIFPGRILEVQYEETIADPEAMSRKLIAHAGLEWEDQCLEFHKTDRSVQTASQWQVRQPIYKTSVEKWRRYEKHLGPLIAALNGEEPEAVS</sequence>